<proteinExistence type="inferred from homology"/>
<evidence type="ECO:0000313" key="9">
    <source>
        <dbReference type="EMBL" id="MCB7388346.1"/>
    </source>
</evidence>
<comment type="subcellular location">
    <subcellularLocation>
        <location evidence="1">Cell membrane</location>
        <topology evidence="1">Multi-pass membrane protein</topology>
    </subcellularLocation>
</comment>
<feature type="transmembrane region" description="Helical" evidence="8">
    <location>
        <begin position="333"/>
        <end position="350"/>
    </location>
</feature>
<keyword evidence="7" id="KW-0808">Transferase</keyword>
<keyword evidence="3 7" id="KW-1003">Cell membrane</keyword>
<dbReference type="InterPro" id="IPR051085">
    <property type="entry name" value="MB_O-acyltransferase"/>
</dbReference>
<feature type="transmembrane region" description="Helical" evidence="8">
    <location>
        <begin position="36"/>
        <end position="53"/>
    </location>
</feature>
<gene>
    <name evidence="9" type="ORF">LIZ65_13745</name>
</gene>
<evidence type="ECO:0000256" key="8">
    <source>
        <dbReference type="SAM" id="Phobius"/>
    </source>
</evidence>
<feature type="transmembrane region" description="Helical" evidence="8">
    <location>
        <begin position="59"/>
        <end position="76"/>
    </location>
</feature>
<evidence type="ECO:0000256" key="2">
    <source>
        <dbReference type="ARBA" id="ARBA00010323"/>
    </source>
</evidence>
<keyword evidence="4 8" id="KW-0812">Transmembrane</keyword>
<dbReference type="EMBL" id="JAJCIS010000010">
    <property type="protein sequence ID" value="MCB7388346.1"/>
    <property type="molecule type" value="Genomic_DNA"/>
</dbReference>
<keyword evidence="7" id="KW-0012">Acyltransferase</keyword>
<dbReference type="Proteomes" id="UP001299546">
    <property type="component" value="Unassembled WGS sequence"/>
</dbReference>
<evidence type="ECO:0000256" key="4">
    <source>
        <dbReference type="ARBA" id="ARBA00022692"/>
    </source>
</evidence>
<feature type="transmembrane region" description="Helical" evidence="8">
    <location>
        <begin position="6"/>
        <end position="24"/>
    </location>
</feature>
<evidence type="ECO:0000313" key="10">
    <source>
        <dbReference type="Proteomes" id="UP001299546"/>
    </source>
</evidence>
<evidence type="ECO:0000256" key="7">
    <source>
        <dbReference type="PIRNR" id="PIRNR016636"/>
    </source>
</evidence>
<name>A0ABS8DIX2_9FIRM</name>
<feature type="transmembrane region" description="Helical" evidence="8">
    <location>
        <begin position="88"/>
        <end position="104"/>
    </location>
</feature>
<dbReference type="InterPro" id="IPR004299">
    <property type="entry name" value="MBOAT_fam"/>
</dbReference>
<keyword evidence="10" id="KW-1185">Reference proteome</keyword>
<sequence>MTFTSIVFLFVFLPITLMIYYFFYALEAHWRMLKKFRLLDCILVILSLFFYSWACFDDVFKLIVYVIIVWGAGICLHKVKAKKKLPTIMSVIALIAVLFYFKYYNFFIEIWNNLLATGVKEKNILAPLGVSFIVFSTISYIVDIYRGEAEAGNILDTALYLTFFPKVISGPIMLYKDFKFQNRDRIINLEKFVYGINRIIIGLAKKVILADTFGILVETIQADSVYGIDVLTAWGGALLYMFQIYYDFSGYSDIAIGLGNMFGFRIKENFNFPYISSSITEFWRRWHISLGTWFREYLYIPLGGNRKGKIRTLLNLFVVFTVTGIWHGAGWNYIIWGAFHGVFIVAERCIRNTRIYCKIPKYIKWSFTMFIVYIGWEIFRLQSLSEIIRYVKIMLGNISFPTVNFTFAYYFDFRILVLLVIAVFGATIFSTECFVKCKKQIEKYNIAFLVQEIGALFLFILSILFMINSTYSPFLYFQY</sequence>
<evidence type="ECO:0000256" key="6">
    <source>
        <dbReference type="ARBA" id="ARBA00023136"/>
    </source>
</evidence>
<reference evidence="9 10" key="1">
    <citation type="submission" date="2021-10" db="EMBL/GenBank/DDBJ databases">
        <title>Collection of gut derived symbiotic bacterial strains cultured from healthy donors.</title>
        <authorList>
            <person name="Lin H."/>
            <person name="Littmann E."/>
            <person name="Kohout C."/>
            <person name="Pamer E.G."/>
        </authorList>
    </citation>
    <scope>NUCLEOTIDE SEQUENCE [LARGE SCALE GENOMIC DNA]</scope>
    <source>
        <strain evidence="9 10">DFI.1.165</strain>
    </source>
</reference>
<dbReference type="Pfam" id="PF03062">
    <property type="entry name" value="MBOAT"/>
    <property type="match status" value="1"/>
</dbReference>
<accession>A0ABS8DIX2</accession>
<evidence type="ECO:0000256" key="1">
    <source>
        <dbReference type="ARBA" id="ARBA00004651"/>
    </source>
</evidence>
<feature type="transmembrane region" description="Helical" evidence="8">
    <location>
        <begin position="446"/>
        <end position="467"/>
    </location>
</feature>
<dbReference type="InterPro" id="IPR024194">
    <property type="entry name" value="Ac/AlaTfrase_AlgI/DltB"/>
</dbReference>
<feature type="transmembrane region" description="Helical" evidence="8">
    <location>
        <begin position="124"/>
        <end position="142"/>
    </location>
</feature>
<keyword evidence="6 7" id="KW-0472">Membrane</keyword>
<keyword evidence="5 8" id="KW-1133">Transmembrane helix</keyword>
<dbReference type="InterPro" id="IPR028362">
    <property type="entry name" value="AlgI"/>
</dbReference>
<protein>
    <submittedName>
        <fullName evidence="9">MBOAT family protein</fullName>
    </submittedName>
</protein>
<feature type="transmembrane region" description="Helical" evidence="8">
    <location>
        <begin position="413"/>
        <end position="434"/>
    </location>
</feature>
<evidence type="ECO:0000256" key="3">
    <source>
        <dbReference type="ARBA" id="ARBA00022475"/>
    </source>
</evidence>
<comment type="caution">
    <text evidence="9">The sequence shown here is derived from an EMBL/GenBank/DDBJ whole genome shotgun (WGS) entry which is preliminary data.</text>
</comment>
<dbReference type="RefSeq" id="WP_066731365.1">
    <property type="nucleotide sequence ID" value="NZ_JAJCIQ010000010.1"/>
</dbReference>
<dbReference type="PIRSF" id="PIRSF500217">
    <property type="entry name" value="AlgI"/>
    <property type="match status" value="1"/>
</dbReference>
<dbReference type="PIRSF" id="PIRSF016636">
    <property type="entry name" value="AlgI_DltB"/>
    <property type="match status" value="1"/>
</dbReference>
<organism evidence="9 10">
    <name type="scientific">Bariatricus massiliensis</name>
    <dbReference type="NCBI Taxonomy" id="1745713"/>
    <lineage>
        <taxon>Bacteria</taxon>
        <taxon>Bacillati</taxon>
        <taxon>Bacillota</taxon>
        <taxon>Clostridia</taxon>
        <taxon>Lachnospirales</taxon>
        <taxon>Lachnospiraceae</taxon>
        <taxon>Bariatricus</taxon>
    </lineage>
</organism>
<evidence type="ECO:0000256" key="5">
    <source>
        <dbReference type="ARBA" id="ARBA00022989"/>
    </source>
</evidence>
<dbReference type="PANTHER" id="PTHR13285">
    <property type="entry name" value="ACYLTRANSFERASE"/>
    <property type="match status" value="1"/>
</dbReference>
<feature type="transmembrane region" description="Helical" evidence="8">
    <location>
        <begin position="362"/>
        <end position="379"/>
    </location>
</feature>
<dbReference type="PANTHER" id="PTHR13285:SF18">
    <property type="entry name" value="PROTEIN-CYSTEINE N-PALMITOYLTRANSFERASE RASP"/>
    <property type="match status" value="1"/>
</dbReference>
<comment type="similarity">
    <text evidence="2 7">Belongs to the membrane-bound acyltransferase family.</text>
</comment>